<evidence type="ECO:0000256" key="2">
    <source>
        <dbReference type="SAM" id="SignalP"/>
    </source>
</evidence>
<sequence>MKTIVLVVFLTSVMILGSFRGQAEASDPVKNRRFLSVGSKGWGSTDSADPRREMAKTTNVVDDDTESSPEQSTHHVFTDETFKPPH</sequence>
<name>A0AAD4JDI9_PERFH</name>
<feature type="chain" id="PRO_5041949913" evidence="2">
    <location>
        <begin position="26"/>
        <end position="86"/>
    </location>
</feature>
<evidence type="ECO:0000313" key="3">
    <source>
        <dbReference type="EMBL" id="KAH6831839.1"/>
    </source>
</evidence>
<protein>
    <submittedName>
        <fullName evidence="3">Uncharacterized protein</fullName>
    </submittedName>
</protein>
<evidence type="ECO:0000313" key="4">
    <source>
        <dbReference type="Proteomes" id="UP001190926"/>
    </source>
</evidence>
<reference evidence="3 4" key="1">
    <citation type="journal article" date="2021" name="Nat. Commun.">
        <title>Incipient diploidization of the medicinal plant Perilla within 10,000 years.</title>
        <authorList>
            <person name="Zhang Y."/>
            <person name="Shen Q."/>
            <person name="Leng L."/>
            <person name="Zhang D."/>
            <person name="Chen S."/>
            <person name="Shi Y."/>
            <person name="Ning Z."/>
            <person name="Chen S."/>
        </authorList>
    </citation>
    <scope>NUCLEOTIDE SEQUENCE [LARGE SCALE GENOMIC DNA]</scope>
    <source>
        <strain evidence="4">cv. PC099</strain>
    </source>
</reference>
<organism evidence="3 4">
    <name type="scientific">Perilla frutescens var. hirtella</name>
    <name type="common">Perilla citriodora</name>
    <name type="synonym">Perilla setoyensis</name>
    <dbReference type="NCBI Taxonomy" id="608512"/>
    <lineage>
        <taxon>Eukaryota</taxon>
        <taxon>Viridiplantae</taxon>
        <taxon>Streptophyta</taxon>
        <taxon>Embryophyta</taxon>
        <taxon>Tracheophyta</taxon>
        <taxon>Spermatophyta</taxon>
        <taxon>Magnoliopsida</taxon>
        <taxon>eudicotyledons</taxon>
        <taxon>Gunneridae</taxon>
        <taxon>Pentapetalae</taxon>
        <taxon>asterids</taxon>
        <taxon>lamiids</taxon>
        <taxon>Lamiales</taxon>
        <taxon>Lamiaceae</taxon>
        <taxon>Nepetoideae</taxon>
        <taxon>Elsholtzieae</taxon>
        <taxon>Perilla</taxon>
    </lineage>
</organism>
<feature type="compositionally biased region" description="Basic and acidic residues" evidence="1">
    <location>
        <begin position="72"/>
        <end position="86"/>
    </location>
</feature>
<evidence type="ECO:0000256" key="1">
    <source>
        <dbReference type="SAM" id="MobiDB-lite"/>
    </source>
</evidence>
<accession>A0AAD4JDI9</accession>
<comment type="caution">
    <text evidence="3">The sequence shown here is derived from an EMBL/GenBank/DDBJ whole genome shotgun (WGS) entry which is preliminary data.</text>
</comment>
<proteinExistence type="predicted"/>
<gene>
    <name evidence="3" type="ORF">C2S53_008332</name>
</gene>
<feature type="signal peptide" evidence="2">
    <location>
        <begin position="1"/>
        <end position="25"/>
    </location>
</feature>
<dbReference type="AlphaFoldDB" id="A0AAD4JDI9"/>
<dbReference type="EMBL" id="SDAM02000081">
    <property type="protein sequence ID" value="KAH6831839.1"/>
    <property type="molecule type" value="Genomic_DNA"/>
</dbReference>
<keyword evidence="4" id="KW-1185">Reference proteome</keyword>
<keyword evidence="2" id="KW-0732">Signal</keyword>
<feature type="region of interest" description="Disordered" evidence="1">
    <location>
        <begin position="40"/>
        <end position="86"/>
    </location>
</feature>
<dbReference type="Proteomes" id="UP001190926">
    <property type="component" value="Unassembled WGS sequence"/>
</dbReference>